<dbReference type="InterPro" id="IPR035979">
    <property type="entry name" value="RBD_domain_sf"/>
</dbReference>
<dbReference type="InterPro" id="IPR000504">
    <property type="entry name" value="RRM_dom"/>
</dbReference>
<dbReference type="PROSITE" id="PS50102">
    <property type="entry name" value="RRM"/>
    <property type="match status" value="3"/>
</dbReference>
<feature type="compositionally biased region" description="Polar residues" evidence="3">
    <location>
        <begin position="533"/>
        <end position="542"/>
    </location>
</feature>
<accession>A0A9P3LV50</accession>
<dbReference type="EMBL" id="BQFW01000006">
    <property type="protein sequence ID" value="GJJ71723.1"/>
    <property type="molecule type" value="Genomic_DNA"/>
</dbReference>
<evidence type="ECO:0000256" key="2">
    <source>
        <dbReference type="PROSITE-ProRule" id="PRU00176"/>
    </source>
</evidence>
<feature type="domain" description="RRM" evidence="4">
    <location>
        <begin position="150"/>
        <end position="227"/>
    </location>
</feature>
<dbReference type="SMART" id="SM00360">
    <property type="entry name" value="RRM"/>
    <property type="match status" value="3"/>
</dbReference>
<evidence type="ECO:0000256" key="3">
    <source>
        <dbReference type="SAM" id="MobiDB-lite"/>
    </source>
</evidence>
<dbReference type="PANTHER" id="PTHR23003">
    <property type="entry name" value="RNA RECOGNITION MOTIF RRM DOMAIN CONTAINING PROTEIN"/>
    <property type="match status" value="1"/>
</dbReference>
<feature type="compositionally biased region" description="Polar residues" evidence="3">
    <location>
        <begin position="476"/>
        <end position="489"/>
    </location>
</feature>
<evidence type="ECO:0000313" key="5">
    <source>
        <dbReference type="EMBL" id="GJJ71723.1"/>
    </source>
</evidence>
<dbReference type="SUPFAM" id="SSF54928">
    <property type="entry name" value="RNA-binding domain, RBD"/>
    <property type="match status" value="3"/>
</dbReference>
<dbReference type="GO" id="GO:0005634">
    <property type="term" value="C:nucleus"/>
    <property type="evidence" value="ECO:0007669"/>
    <property type="project" value="TreeGrafter"/>
</dbReference>
<feature type="region of interest" description="Disordered" evidence="3">
    <location>
        <begin position="622"/>
        <end position="651"/>
    </location>
</feature>
<protein>
    <recommendedName>
        <fullName evidence="4">RRM domain-containing protein</fullName>
    </recommendedName>
</protein>
<organism evidence="5 6">
    <name type="scientific">Entomortierella parvispora</name>
    <dbReference type="NCBI Taxonomy" id="205924"/>
    <lineage>
        <taxon>Eukaryota</taxon>
        <taxon>Fungi</taxon>
        <taxon>Fungi incertae sedis</taxon>
        <taxon>Mucoromycota</taxon>
        <taxon>Mortierellomycotina</taxon>
        <taxon>Mortierellomycetes</taxon>
        <taxon>Mortierellales</taxon>
        <taxon>Mortierellaceae</taxon>
        <taxon>Entomortierella</taxon>
    </lineage>
</organism>
<evidence type="ECO:0000256" key="1">
    <source>
        <dbReference type="ARBA" id="ARBA00022884"/>
    </source>
</evidence>
<reference evidence="5" key="1">
    <citation type="submission" date="2021-11" db="EMBL/GenBank/DDBJ databases">
        <authorList>
            <person name="Herlambang A."/>
            <person name="Guo Y."/>
            <person name="Takashima Y."/>
            <person name="Nishizawa T."/>
        </authorList>
    </citation>
    <scope>NUCLEOTIDE SEQUENCE</scope>
    <source>
        <strain evidence="5">E1425</strain>
    </source>
</reference>
<keyword evidence="1 2" id="KW-0694">RNA-binding</keyword>
<dbReference type="InterPro" id="IPR050374">
    <property type="entry name" value="RRT5_SRSF_SR"/>
</dbReference>
<gene>
    <name evidence="5" type="ORF">EMPS_04080</name>
</gene>
<feature type="domain" description="RRM" evidence="4">
    <location>
        <begin position="260"/>
        <end position="337"/>
    </location>
</feature>
<feature type="region of interest" description="Disordered" evidence="3">
    <location>
        <begin position="708"/>
        <end position="742"/>
    </location>
</feature>
<dbReference type="OrthoDB" id="1049195at2759"/>
<evidence type="ECO:0000313" key="6">
    <source>
        <dbReference type="Proteomes" id="UP000827284"/>
    </source>
</evidence>
<dbReference type="PANTHER" id="PTHR23003:SF64">
    <property type="entry name" value="RRM DOMAIN-CONTAINING PROTEIN"/>
    <property type="match status" value="1"/>
</dbReference>
<sequence length="742" mass="80601">MSLKGRQLFVGNIPFSVGWQDLKDLFRQAGMVQRANIMQSQDGRSKGHGIVLFSTIEGADKATEQLNGFMWHGRKLEVREDRGVVDHVPRKPAVASSEDPNALADTLQQKLKVQDGEHEDSDGTGDNKLEGSANAGKDHAVPTATPVLGRTVHVGNIPFRVRWQDLKDLFRKAGRVVRADVALNHDNRSKGHGTVIFSTEDEAKNAIVMFDQYQWQDRILQVQEERPGPRHRHTENGQADTGADSTAEGGRDSHTYPAGRQIFVGNLPFQIQWQDLKDLFQGIGSVIRADIALTYDGRSRGFGSVLFEAHEDAKNAIANFNNHELNGRVLRVHYDRYTPMDGPLVHGAMGPMMHAPHHAHPHAHHQDIHSHRLHHIMHPQHGHGYQGSYHQPQLMTLGNHPMVHNSNVHQFNLGLQPYDGNPYLPSMAALHGSNAVSSGYLASEENSRALGSPLQGDLANMPGVPSSSGNSVVTSQRQFNPDLSATVVSPESPRIASSSTIATTASPGSAALSDKQDSPTDPSQYPFLANLGTIGQLSSPGTSGIVGEHAGPGLGSTSTEHGRTTSTSTPEEGEHGAASLHPQNPYHSLNIGEGLPMRQDMMLEDAVNGGFTPQFYMYPPPHQNQGVGQQLGHHHHGLGSYQQTPGYPTYQDQYSQNQRHHFSHGPHVGVIGSHGNMSLGRGYMNHQSEWMAHPNSFSMGAPPQHMYGSGSGADGNGPLAFGGSYGQGTEGDEAEYNETTQF</sequence>
<proteinExistence type="predicted"/>
<comment type="caution">
    <text evidence="5">The sequence shown here is derived from an EMBL/GenBank/DDBJ whole genome shotgun (WGS) entry which is preliminary data.</text>
</comment>
<feature type="region of interest" description="Disordered" evidence="3">
    <location>
        <begin position="112"/>
        <end position="142"/>
    </location>
</feature>
<keyword evidence="6" id="KW-1185">Reference proteome</keyword>
<dbReference type="GO" id="GO:1990904">
    <property type="term" value="C:ribonucleoprotein complex"/>
    <property type="evidence" value="ECO:0007669"/>
    <property type="project" value="TreeGrafter"/>
</dbReference>
<dbReference type="Proteomes" id="UP000827284">
    <property type="component" value="Unassembled WGS sequence"/>
</dbReference>
<feature type="region of interest" description="Disordered" evidence="3">
    <location>
        <begin position="451"/>
        <end position="593"/>
    </location>
</feature>
<feature type="compositionally biased region" description="Polar residues" evidence="3">
    <location>
        <begin position="555"/>
        <end position="570"/>
    </location>
</feature>
<feature type="compositionally biased region" description="Low complexity" evidence="3">
    <location>
        <begin position="462"/>
        <end position="475"/>
    </location>
</feature>
<dbReference type="GO" id="GO:0005737">
    <property type="term" value="C:cytoplasm"/>
    <property type="evidence" value="ECO:0007669"/>
    <property type="project" value="TreeGrafter"/>
</dbReference>
<evidence type="ECO:0000259" key="4">
    <source>
        <dbReference type="PROSITE" id="PS50102"/>
    </source>
</evidence>
<feature type="domain" description="RRM" evidence="4">
    <location>
        <begin position="6"/>
        <end position="83"/>
    </location>
</feature>
<dbReference type="InterPro" id="IPR012677">
    <property type="entry name" value="Nucleotide-bd_a/b_plait_sf"/>
</dbReference>
<dbReference type="GO" id="GO:0003729">
    <property type="term" value="F:mRNA binding"/>
    <property type="evidence" value="ECO:0007669"/>
    <property type="project" value="TreeGrafter"/>
</dbReference>
<dbReference type="Pfam" id="PF00076">
    <property type="entry name" value="RRM_1"/>
    <property type="match status" value="3"/>
</dbReference>
<feature type="region of interest" description="Disordered" evidence="3">
    <location>
        <begin position="225"/>
        <end position="257"/>
    </location>
</feature>
<dbReference type="AlphaFoldDB" id="A0A9P3LV50"/>
<reference evidence="5" key="2">
    <citation type="journal article" date="2022" name="Microbiol. Resour. Announc.">
        <title>Whole-Genome Sequence of Entomortierella parvispora E1425, a Mucoromycotan Fungus Associated with Burkholderiaceae-Related Endosymbiotic Bacteria.</title>
        <authorList>
            <person name="Herlambang A."/>
            <person name="Guo Y."/>
            <person name="Takashima Y."/>
            <person name="Narisawa K."/>
            <person name="Ohta H."/>
            <person name="Nishizawa T."/>
        </authorList>
    </citation>
    <scope>NUCLEOTIDE SEQUENCE</scope>
    <source>
        <strain evidence="5">E1425</strain>
    </source>
</reference>
<feature type="compositionally biased region" description="Low complexity" evidence="3">
    <location>
        <begin position="496"/>
        <end position="511"/>
    </location>
</feature>
<name>A0A9P3LV50_9FUNG</name>
<dbReference type="Gene3D" id="3.30.70.330">
    <property type="match status" value="3"/>
</dbReference>